<dbReference type="Proteomes" id="UP000435112">
    <property type="component" value="Unassembled WGS sequence"/>
</dbReference>
<dbReference type="OrthoDB" id="10323725at2759"/>
<name>A0A6A3LEY8_9STRA</name>
<sequence length="111" mass="11834">MPMQPARAIASYGEAPTHLIVLTGEVAHEDTGRMTVDFLGCRTDADNAESRPLRVYYNTTVIAVSDIINIMSVGCDSFTSSSAEMVLATLAGTGQSFCGEKRILAPLQLPP</sequence>
<evidence type="ECO:0000313" key="5">
    <source>
        <dbReference type="Proteomes" id="UP000434957"/>
    </source>
</evidence>
<dbReference type="Proteomes" id="UP000429607">
    <property type="component" value="Unassembled WGS sequence"/>
</dbReference>
<organism evidence="2 4">
    <name type="scientific">Phytophthora rubi</name>
    <dbReference type="NCBI Taxonomy" id="129364"/>
    <lineage>
        <taxon>Eukaryota</taxon>
        <taxon>Sar</taxon>
        <taxon>Stramenopiles</taxon>
        <taxon>Oomycota</taxon>
        <taxon>Peronosporomycetes</taxon>
        <taxon>Peronosporales</taxon>
        <taxon>Peronosporaceae</taxon>
        <taxon>Phytophthora</taxon>
    </lineage>
</organism>
<dbReference type="Proteomes" id="UP000434957">
    <property type="component" value="Unassembled WGS sequence"/>
</dbReference>
<evidence type="ECO:0000313" key="3">
    <source>
        <dbReference type="EMBL" id="KAE9353540.1"/>
    </source>
</evidence>
<dbReference type="EMBL" id="QXFU01001141">
    <property type="protein sequence ID" value="KAE9009610.1"/>
    <property type="molecule type" value="Genomic_DNA"/>
</dbReference>
<dbReference type="EMBL" id="QXFT01000137">
    <property type="protein sequence ID" value="KAE9353540.1"/>
    <property type="molecule type" value="Genomic_DNA"/>
</dbReference>
<dbReference type="AlphaFoldDB" id="A0A6A3LEY8"/>
<evidence type="ECO:0000313" key="6">
    <source>
        <dbReference type="Proteomes" id="UP000435112"/>
    </source>
</evidence>
<proteinExistence type="predicted"/>
<gene>
    <name evidence="2" type="ORF">PR001_g15071</name>
    <name evidence="1" type="ORF">PR002_g15567</name>
    <name evidence="3" type="ORF">PR003_g3820</name>
</gene>
<keyword evidence="5" id="KW-1185">Reference proteome</keyword>
<evidence type="ECO:0000313" key="2">
    <source>
        <dbReference type="EMBL" id="KAE9014704.1"/>
    </source>
</evidence>
<protein>
    <submittedName>
        <fullName evidence="2">Uncharacterized protein</fullName>
    </submittedName>
</protein>
<evidence type="ECO:0000313" key="4">
    <source>
        <dbReference type="Proteomes" id="UP000429607"/>
    </source>
</evidence>
<reference evidence="4 6" key="1">
    <citation type="submission" date="2018-09" db="EMBL/GenBank/DDBJ databases">
        <title>Genomic investigation of the strawberry pathogen Phytophthora fragariae indicates pathogenicity is determined by transcriptional variation in three key races.</title>
        <authorList>
            <person name="Adams T.M."/>
            <person name="Armitage A.D."/>
            <person name="Sobczyk M.K."/>
            <person name="Bates H.J."/>
            <person name="Dunwell J.M."/>
            <person name="Nellist C.F."/>
            <person name="Harrison R.J."/>
        </authorList>
    </citation>
    <scope>NUCLEOTIDE SEQUENCE [LARGE SCALE GENOMIC DNA]</scope>
    <source>
        <strain evidence="2 4">SCRP249</strain>
        <strain evidence="1 6">SCRP324</strain>
        <strain evidence="3 5">SCRP333</strain>
    </source>
</reference>
<comment type="caution">
    <text evidence="2">The sequence shown here is derived from an EMBL/GenBank/DDBJ whole genome shotgun (WGS) entry which is preliminary data.</text>
</comment>
<dbReference type="EMBL" id="QXFV01001117">
    <property type="protein sequence ID" value="KAE9014704.1"/>
    <property type="molecule type" value="Genomic_DNA"/>
</dbReference>
<evidence type="ECO:0000313" key="1">
    <source>
        <dbReference type="EMBL" id="KAE9009610.1"/>
    </source>
</evidence>
<accession>A0A6A3LEY8</accession>